<reference evidence="3" key="1">
    <citation type="submission" date="2015-07" db="EMBL/GenBank/DDBJ databases">
        <title>Transcriptome Assembly of Anthurium amnicola.</title>
        <authorList>
            <person name="Suzuki J."/>
        </authorList>
    </citation>
    <scope>NUCLEOTIDE SEQUENCE</scope>
</reference>
<protein>
    <submittedName>
        <fullName evidence="3">Polyamine-modulated factor 1-binding protein 1</fullName>
    </submittedName>
</protein>
<name>A0A1D1YFQ0_9ARAE</name>
<proteinExistence type="predicted"/>
<organism evidence="3">
    <name type="scientific">Anthurium amnicola</name>
    <dbReference type="NCBI Taxonomy" id="1678845"/>
    <lineage>
        <taxon>Eukaryota</taxon>
        <taxon>Viridiplantae</taxon>
        <taxon>Streptophyta</taxon>
        <taxon>Embryophyta</taxon>
        <taxon>Tracheophyta</taxon>
        <taxon>Spermatophyta</taxon>
        <taxon>Magnoliopsida</taxon>
        <taxon>Liliopsida</taxon>
        <taxon>Araceae</taxon>
        <taxon>Pothoideae</taxon>
        <taxon>Potheae</taxon>
        <taxon>Anthurium</taxon>
    </lineage>
</organism>
<evidence type="ECO:0000256" key="1">
    <source>
        <dbReference type="SAM" id="Coils"/>
    </source>
</evidence>
<dbReference type="AlphaFoldDB" id="A0A1D1YFQ0"/>
<accession>A0A1D1YFQ0</accession>
<feature type="coiled-coil region" evidence="1">
    <location>
        <begin position="163"/>
        <end position="211"/>
    </location>
</feature>
<dbReference type="EMBL" id="GDJX01014471">
    <property type="protein sequence ID" value="JAT53465.1"/>
    <property type="molecule type" value="Transcribed_RNA"/>
</dbReference>
<evidence type="ECO:0000256" key="2">
    <source>
        <dbReference type="SAM" id="MobiDB-lite"/>
    </source>
</evidence>
<gene>
    <name evidence="3" type="primary">PMFBP1_3</name>
    <name evidence="3" type="ORF">g.38180</name>
</gene>
<feature type="region of interest" description="Disordered" evidence="2">
    <location>
        <begin position="332"/>
        <end position="360"/>
    </location>
</feature>
<sequence length="426" mass="48803">MPCLQVDKVKYSFKYYYDSTTWLPICNHSLTPLFTHSNSSLTHAHPPSHHFHNYILNMSAVERQAFLEEVNSIDDKDILRRMLIEKEQEKETIVTNLDIAARLGLVVSEKNEELQLKLNLATQGEAQAYMKLNALEEENRLLYSKASRSNELAAQLSVSEEQIKVLKEHKIFLQKELDIARRELKKFRKELDNLSGQMNDMTDDMLESRNKVNTYAKKLADVEQHLADTQEMNVNLSIQLEKALSSQKISSATTTQIVKMIQADLGRVVLENEHLRASINELETRQFQCEGKLSEMMVSAQEYAHLLEEAQDTIHSLSENRLESDIENLEISPGRSRNNAAKTKTKESLPPMKGTPFSTEVEQSLEKTIEERLKSQMSPRINIGPPVDTKKGLKYLLPEVKECGKGKGSERRQFKGYVVHAYNIRQ</sequence>
<evidence type="ECO:0000313" key="3">
    <source>
        <dbReference type="EMBL" id="JAT53465.1"/>
    </source>
</evidence>
<keyword evidence="1" id="KW-0175">Coiled coil</keyword>